<reference evidence="2 3" key="1">
    <citation type="submission" date="2020-12" db="EMBL/GenBank/DDBJ databases">
        <title>Metabolic potential, ecology and presence of endohyphal bacteria is reflected in genomic diversity of Mucoromycotina.</title>
        <authorList>
            <person name="Muszewska A."/>
            <person name="Okrasinska A."/>
            <person name="Steczkiewicz K."/>
            <person name="Drgas O."/>
            <person name="Orlowska M."/>
            <person name="Perlinska-Lenart U."/>
            <person name="Aleksandrzak-Piekarczyk T."/>
            <person name="Szatraj K."/>
            <person name="Zielenkiewicz U."/>
            <person name="Pilsyk S."/>
            <person name="Malc E."/>
            <person name="Mieczkowski P."/>
            <person name="Kruszewska J.S."/>
            <person name="Biernat P."/>
            <person name="Pawlowska J."/>
        </authorList>
    </citation>
    <scope>NUCLEOTIDE SEQUENCE [LARGE SCALE GENOMIC DNA]</scope>
    <source>
        <strain evidence="2 3">CBS 142.35</strain>
    </source>
</reference>
<dbReference type="EMBL" id="JAEPRB010000049">
    <property type="protein sequence ID" value="KAG2224051.1"/>
    <property type="molecule type" value="Genomic_DNA"/>
</dbReference>
<gene>
    <name evidence="2" type="ORF">INT45_004932</name>
</gene>
<sequence length="591" mass="66153">TSDSIQRKRNLRRKLINYELDRNELMEDRQLDRLPEGLTVENNTTDQEYFKEAFNTDHFAVYVVSSHDLADDSEYRCGTYSIVYNSNVIPLHYNQHLGPTDNTIIFDLLAIRDILSLCPLNETLSILTKNAGAFNIFNGNARFLRKQGAGKESVMSVVKELQIQLKARKAETRIIMFSEQRDPWIKRLYTIASKLASTFRIYIHQEKEAYQQSQLQNTPTNNTNDNISCSNAQSEKQYPNPVLPTSSSGTTTSQVQTSSKNNISSDQQDFIPLLPKQSKSTGVSQTDASQVSIVFQPREGSQADAESSSQVESSWSNCAFLTLGQQVSDGSAVNVKEKLQYHRTTTTSPVSPNSAAASVFYSTSPFYGEGNSGEIVDATPSTMNTSDNNNSNTNNYNNILASLSSGIYGSTSPSDNQYHELGKKRMINSLDNLKIGESGNKKPKKNKSADKTTTKDQQVKNVRGNKAILKKLLSLPIPDADRENVFCVGMDFVDICLPIDFTQLDSFGVTLNNLFKFKNHHTRLQNIIDAAYRRHREDQSLTQLRTTSRGSLSDDIEDYTGDETPDISSNTFFSPRKKRANSRTNNEDGDQ</sequence>
<dbReference type="Proteomes" id="UP000646827">
    <property type="component" value="Unassembled WGS sequence"/>
</dbReference>
<feature type="region of interest" description="Disordered" evidence="1">
    <location>
        <begin position="212"/>
        <end position="266"/>
    </location>
</feature>
<proteinExistence type="predicted"/>
<feature type="region of interest" description="Disordered" evidence="1">
    <location>
        <begin position="432"/>
        <end position="458"/>
    </location>
</feature>
<feature type="non-terminal residue" evidence="2">
    <location>
        <position position="1"/>
    </location>
</feature>
<feature type="compositionally biased region" description="Basic and acidic residues" evidence="1">
    <location>
        <begin position="447"/>
        <end position="458"/>
    </location>
</feature>
<keyword evidence="3" id="KW-1185">Reference proteome</keyword>
<organism evidence="2 3">
    <name type="scientific">Circinella minor</name>
    <dbReference type="NCBI Taxonomy" id="1195481"/>
    <lineage>
        <taxon>Eukaryota</taxon>
        <taxon>Fungi</taxon>
        <taxon>Fungi incertae sedis</taxon>
        <taxon>Mucoromycota</taxon>
        <taxon>Mucoromycotina</taxon>
        <taxon>Mucoromycetes</taxon>
        <taxon>Mucorales</taxon>
        <taxon>Lichtheimiaceae</taxon>
        <taxon>Circinella</taxon>
    </lineage>
</organism>
<dbReference type="AlphaFoldDB" id="A0A8H7S7F8"/>
<evidence type="ECO:0000313" key="2">
    <source>
        <dbReference type="EMBL" id="KAG2224051.1"/>
    </source>
</evidence>
<protein>
    <submittedName>
        <fullName evidence="2">Uncharacterized protein</fullName>
    </submittedName>
</protein>
<feature type="compositionally biased region" description="Polar residues" evidence="1">
    <location>
        <begin position="540"/>
        <end position="551"/>
    </location>
</feature>
<feature type="compositionally biased region" description="Low complexity" evidence="1">
    <location>
        <begin position="245"/>
        <end position="259"/>
    </location>
</feature>
<accession>A0A8H7S7F8</accession>
<feature type="region of interest" description="Disordered" evidence="1">
    <location>
        <begin position="538"/>
        <end position="591"/>
    </location>
</feature>
<dbReference type="OrthoDB" id="2421456at2759"/>
<evidence type="ECO:0000256" key="1">
    <source>
        <dbReference type="SAM" id="MobiDB-lite"/>
    </source>
</evidence>
<feature type="compositionally biased region" description="Acidic residues" evidence="1">
    <location>
        <begin position="554"/>
        <end position="565"/>
    </location>
</feature>
<name>A0A8H7S7F8_9FUNG</name>
<comment type="caution">
    <text evidence="2">The sequence shown here is derived from an EMBL/GenBank/DDBJ whole genome shotgun (WGS) entry which is preliminary data.</text>
</comment>
<feature type="compositionally biased region" description="Polar residues" evidence="1">
    <location>
        <begin position="212"/>
        <end position="237"/>
    </location>
</feature>
<evidence type="ECO:0000313" key="3">
    <source>
        <dbReference type="Proteomes" id="UP000646827"/>
    </source>
</evidence>